<organism evidence="2 3">
    <name type="scientific">Armillaria tabescens</name>
    <name type="common">Ringless honey mushroom</name>
    <name type="synonym">Agaricus tabescens</name>
    <dbReference type="NCBI Taxonomy" id="1929756"/>
    <lineage>
        <taxon>Eukaryota</taxon>
        <taxon>Fungi</taxon>
        <taxon>Dikarya</taxon>
        <taxon>Basidiomycota</taxon>
        <taxon>Agaricomycotina</taxon>
        <taxon>Agaricomycetes</taxon>
        <taxon>Agaricomycetidae</taxon>
        <taxon>Agaricales</taxon>
        <taxon>Marasmiineae</taxon>
        <taxon>Physalacriaceae</taxon>
        <taxon>Desarmillaria</taxon>
    </lineage>
</organism>
<sequence length="197" mass="21183">MGPGLIQDLKTSFLAREVGRNIKEGTFASDGGDAVDFSSNSINMDLLAYEALLTSSIAMFATTPLVWLSASIRHAIFISLLRRGRPQRDPGPWFEIRVIFGIGSRRSSARRLLWAQSGSEPLGRRDAIFVPFTSLDPSGLSIFGSRGFGSTAQGGATSMYKRRHGVGFNPVTGASVLFLATSGSPAGSWVFSFTNRS</sequence>
<dbReference type="Proteomes" id="UP001175211">
    <property type="component" value="Unassembled WGS sequence"/>
</dbReference>
<dbReference type="RefSeq" id="XP_060329356.1">
    <property type="nucleotide sequence ID" value="XM_060469719.1"/>
</dbReference>
<evidence type="ECO:0000256" key="1">
    <source>
        <dbReference type="SAM" id="Phobius"/>
    </source>
</evidence>
<name>A0AA39K9G3_ARMTA</name>
<proteinExistence type="predicted"/>
<feature type="transmembrane region" description="Helical" evidence="1">
    <location>
        <begin position="46"/>
        <end position="68"/>
    </location>
</feature>
<keyword evidence="1" id="KW-0812">Transmembrane</keyword>
<dbReference type="GeneID" id="85353267"/>
<evidence type="ECO:0000313" key="2">
    <source>
        <dbReference type="EMBL" id="KAK0457041.1"/>
    </source>
</evidence>
<dbReference type="AlphaFoldDB" id="A0AA39K9G3"/>
<reference evidence="2" key="1">
    <citation type="submission" date="2023-06" db="EMBL/GenBank/DDBJ databases">
        <authorList>
            <consortium name="Lawrence Berkeley National Laboratory"/>
            <person name="Ahrendt S."/>
            <person name="Sahu N."/>
            <person name="Indic B."/>
            <person name="Wong-Bajracharya J."/>
            <person name="Merenyi Z."/>
            <person name="Ke H.-M."/>
            <person name="Monk M."/>
            <person name="Kocsube S."/>
            <person name="Drula E."/>
            <person name="Lipzen A."/>
            <person name="Balint B."/>
            <person name="Henrissat B."/>
            <person name="Andreopoulos B."/>
            <person name="Martin F.M."/>
            <person name="Harder C.B."/>
            <person name="Rigling D."/>
            <person name="Ford K.L."/>
            <person name="Foster G.D."/>
            <person name="Pangilinan J."/>
            <person name="Papanicolaou A."/>
            <person name="Barry K."/>
            <person name="LaButti K."/>
            <person name="Viragh M."/>
            <person name="Koriabine M."/>
            <person name="Yan M."/>
            <person name="Riley R."/>
            <person name="Champramary S."/>
            <person name="Plett K.L."/>
            <person name="Tsai I.J."/>
            <person name="Slot J."/>
            <person name="Sipos G."/>
            <person name="Plett J."/>
            <person name="Nagy L.G."/>
            <person name="Grigoriev I.V."/>
        </authorList>
    </citation>
    <scope>NUCLEOTIDE SEQUENCE</scope>
    <source>
        <strain evidence="2">CCBAS 213</strain>
    </source>
</reference>
<evidence type="ECO:0000313" key="3">
    <source>
        <dbReference type="Proteomes" id="UP001175211"/>
    </source>
</evidence>
<accession>A0AA39K9G3</accession>
<comment type="caution">
    <text evidence="2">The sequence shown here is derived from an EMBL/GenBank/DDBJ whole genome shotgun (WGS) entry which is preliminary data.</text>
</comment>
<keyword evidence="3" id="KW-1185">Reference proteome</keyword>
<dbReference type="EMBL" id="JAUEPS010000023">
    <property type="protein sequence ID" value="KAK0457041.1"/>
    <property type="molecule type" value="Genomic_DNA"/>
</dbReference>
<protein>
    <submittedName>
        <fullName evidence="2">Uncharacterized protein</fullName>
    </submittedName>
</protein>
<keyword evidence="1" id="KW-1133">Transmembrane helix</keyword>
<gene>
    <name evidence="2" type="ORF">EV420DRAFT_1480917</name>
</gene>
<keyword evidence="1" id="KW-0472">Membrane</keyword>